<feature type="domain" description="Transposable element P transposase-like RNase H" evidence="1">
    <location>
        <begin position="10"/>
        <end position="87"/>
    </location>
</feature>
<proteinExistence type="predicted"/>
<dbReference type="EMBL" id="CAVLGL010000082">
    <property type="protein sequence ID" value="CAK1587744.1"/>
    <property type="molecule type" value="Genomic_DNA"/>
</dbReference>
<dbReference type="Pfam" id="PF21787">
    <property type="entry name" value="TNP-like_RNaseH_N"/>
    <property type="match status" value="1"/>
</dbReference>
<protein>
    <recommendedName>
        <fullName evidence="1">Transposable element P transposase-like RNase H domain-containing protein</fullName>
    </recommendedName>
</protein>
<accession>A0AAV1KYI2</accession>
<organism evidence="2 3">
    <name type="scientific">Parnassius mnemosyne</name>
    <name type="common">clouded apollo</name>
    <dbReference type="NCBI Taxonomy" id="213953"/>
    <lineage>
        <taxon>Eukaryota</taxon>
        <taxon>Metazoa</taxon>
        <taxon>Ecdysozoa</taxon>
        <taxon>Arthropoda</taxon>
        <taxon>Hexapoda</taxon>
        <taxon>Insecta</taxon>
        <taxon>Pterygota</taxon>
        <taxon>Neoptera</taxon>
        <taxon>Endopterygota</taxon>
        <taxon>Lepidoptera</taxon>
        <taxon>Glossata</taxon>
        <taxon>Ditrysia</taxon>
        <taxon>Papilionoidea</taxon>
        <taxon>Papilionidae</taxon>
        <taxon>Parnassiinae</taxon>
        <taxon>Parnassini</taxon>
        <taxon>Parnassius</taxon>
        <taxon>Driopa</taxon>
    </lineage>
</organism>
<evidence type="ECO:0000313" key="2">
    <source>
        <dbReference type="EMBL" id="CAK1587744.1"/>
    </source>
</evidence>
<keyword evidence="3" id="KW-1185">Reference proteome</keyword>
<dbReference type="Proteomes" id="UP001314205">
    <property type="component" value="Unassembled WGS sequence"/>
</dbReference>
<comment type="caution">
    <text evidence="2">The sequence shown here is derived from an EMBL/GenBank/DDBJ whole genome shotgun (WGS) entry which is preliminary data.</text>
</comment>
<gene>
    <name evidence="2" type="ORF">PARMNEM_LOCUS8484</name>
</gene>
<dbReference type="AlphaFoldDB" id="A0AAV1KYI2"/>
<sequence length="115" mass="13361">MLSEKHINDGDFNDASKKCTTQKMILLKSIRSWYHGTHYFSRAFSTANRLAVLMKKVLNQCFQAGINISTIVCDMDEVNWRVLSVLGANMQQPHFTFHNKEIVTLFDKPHLLKRF</sequence>
<reference evidence="2 3" key="1">
    <citation type="submission" date="2023-11" db="EMBL/GenBank/DDBJ databases">
        <authorList>
            <person name="Hedman E."/>
            <person name="Englund M."/>
            <person name="Stromberg M."/>
            <person name="Nyberg Akerstrom W."/>
            <person name="Nylinder S."/>
            <person name="Jareborg N."/>
            <person name="Kallberg Y."/>
            <person name="Kronander E."/>
        </authorList>
    </citation>
    <scope>NUCLEOTIDE SEQUENCE [LARGE SCALE GENOMIC DNA]</scope>
</reference>
<evidence type="ECO:0000259" key="1">
    <source>
        <dbReference type="Pfam" id="PF21787"/>
    </source>
</evidence>
<name>A0AAV1KYI2_9NEOP</name>
<evidence type="ECO:0000313" key="3">
    <source>
        <dbReference type="Proteomes" id="UP001314205"/>
    </source>
</evidence>
<dbReference type="InterPro" id="IPR048365">
    <property type="entry name" value="TNP-like_RNaseH_N"/>
</dbReference>